<evidence type="ECO:0000259" key="8">
    <source>
        <dbReference type="Pfam" id="PF02753"/>
    </source>
</evidence>
<dbReference type="GO" id="GO:0030288">
    <property type="term" value="C:outer membrane-bounded periplasmic space"/>
    <property type="evidence" value="ECO:0007669"/>
    <property type="project" value="InterPro"/>
</dbReference>
<keyword evidence="4" id="KW-0574">Periplasm</keyword>
<keyword evidence="5" id="KW-0143">Chaperone</keyword>
<evidence type="ECO:0000256" key="3">
    <source>
        <dbReference type="ARBA" id="ARBA00022729"/>
    </source>
</evidence>
<dbReference type="SUPFAM" id="SSF49354">
    <property type="entry name" value="PapD-like"/>
    <property type="match status" value="1"/>
</dbReference>
<comment type="caution">
    <text evidence="9">The sequence shown here is derived from an EMBL/GenBank/DDBJ whole genome shotgun (WGS) entry which is preliminary data.</text>
</comment>
<dbReference type="InterPro" id="IPR036316">
    <property type="entry name" value="Pili_assmbl_chap_C_dom_sf"/>
</dbReference>
<dbReference type="Pfam" id="PF00345">
    <property type="entry name" value="PapD_N"/>
    <property type="match status" value="1"/>
</dbReference>
<proteinExistence type="inferred from homology"/>
<feature type="signal peptide" evidence="6">
    <location>
        <begin position="1"/>
        <end position="22"/>
    </location>
</feature>
<dbReference type="Pfam" id="PF02753">
    <property type="entry name" value="PapD_C"/>
    <property type="match status" value="1"/>
</dbReference>
<evidence type="ECO:0000313" key="10">
    <source>
        <dbReference type="Proteomes" id="UP000307430"/>
    </source>
</evidence>
<dbReference type="PRINTS" id="PR00969">
    <property type="entry name" value="CHAPERONPILI"/>
</dbReference>
<evidence type="ECO:0000256" key="2">
    <source>
        <dbReference type="ARBA" id="ARBA00007399"/>
    </source>
</evidence>
<dbReference type="EMBL" id="VCHQ01000011">
    <property type="protein sequence ID" value="TLV19228.1"/>
    <property type="molecule type" value="Genomic_DNA"/>
</dbReference>
<feature type="domain" description="Pili assembly chaperone N-terminal" evidence="7">
    <location>
        <begin position="26"/>
        <end position="147"/>
    </location>
</feature>
<dbReference type="GO" id="GO:0071555">
    <property type="term" value="P:cell wall organization"/>
    <property type="evidence" value="ECO:0007669"/>
    <property type="project" value="InterPro"/>
</dbReference>
<dbReference type="InterPro" id="IPR016148">
    <property type="entry name" value="Pili_assmbl_chaperone_C"/>
</dbReference>
<comment type="subcellular location">
    <subcellularLocation>
        <location evidence="1">Periplasm</location>
    </subcellularLocation>
</comment>
<evidence type="ECO:0000256" key="1">
    <source>
        <dbReference type="ARBA" id="ARBA00004418"/>
    </source>
</evidence>
<gene>
    <name evidence="9" type="ORF">FE839_09620</name>
</gene>
<dbReference type="RefSeq" id="WP_138360615.1">
    <property type="nucleotide sequence ID" value="NZ_VCHQ01000011.1"/>
</dbReference>
<dbReference type="InterPro" id="IPR013783">
    <property type="entry name" value="Ig-like_fold"/>
</dbReference>
<organism evidence="9 10">
    <name type="scientific">Klebsiella indica</name>
    <dbReference type="NCBI Taxonomy" id="2582917"/>
    <lineage>
        <taxon>Bacteria</taxon>
        <taxon>Pseudomonadati</taxon>
        <taxon>Pseudomonadota</taxon>
        <taxon>Gammaproteobacteria</taxon>
        <taxon>Enterobacterales</taxon>
        <taxon>Enterobacteriaceae</taxon>
        <taxon>Klebsiella/Raoultella group</taxon>
        <taxon>Klebsiella</taxon>
    </lineage>
</organism>
<reference evidence="9 10" key="1">
    <citation type="submission" date="2019-05" db="EMBL/GenBank/DDBJ databases">
        <title>Genome sequence of Klebsiella sp strain TOUT106.</title>
        <authorList>
            <person name="Rahi P."/>
            <person name="Chaudhari D."/>
        </authorList>
    </citation>
    <scope>NUCLEOTIDE SEQUENCE [LARGE SCALE GENOMIC DNA]</scope>
    <source>
        <strain evidence="9 10">TOUT106</strain>
    </source>
</reference>
<feature type="domain" description="Pili assembly chaperone C-terminal" evidence="8">
    <location>
        <begin position="174"/>
        <end position="235"/>
    </location>
</feature>
<comment type="similarity">
    <text evidence="2">Belongs to the periplasmic pilus chaperone family.</text>
</comment>
<keyword evidence="10" id="KW-1185">Reference proteome</keyword>
<evidence type="ECO:0000256" key="4">
    <source>
        <dbReference type="ARBA" id="ARBA00022764"/>
    </source>
</evidence>
<accession>A0A5R9LJR1</accession>
<evidence type="ECO:0000256" key="6">
    <source>
        <dbReference type="SAM" id="SignalP"/>
    </source>
</evidence>
<dbReference type="InterPro" id="IPR001829">
    <property type="entry name" value="Pili_assmbl_chaperone_bac"/>
</dbReference>
<feature type="chain" id="PRO_5024313965" evidence="6">
    <location>
        <begin position="23"/>
        <end position="241"/>
    </location>
</feature>
<dbReference type="InterPro" id="IPR050643">
    <property type="entry name" value="Periplasmic_pilus_chap"/>
</dbReference>
<dbReference type="PANTHER" id="PTHR30251">
    <property type="entry name" value="PILUS ASSEMBLY CHAPERONE"/>
    <property type="match status" value="1"/>
</dbReference>
<dbReference type="PANTHER" id="PTHR30251:SF2">
    <property type="entry name" value="FIMBRIAL CHAPERONE YADV-RELATED"/>
    <property type="match status" value="1"/>
</dbReference>
<dbReference type="Gene3D" id="2.60.40.10">
    <property type="entry name" value="Immunoglobulins"/>
    <property type="match status" value="2"/>
</dbReference>
<dbReference type="AlphaFoldDB" id="A0A5R9LJR1"/>
<evidence type="ECO:0000259" key="7">
    <source>
        <dbReference type="Pfam" id="PF00345"/>
    </source>
</evidence>
<dbReference type="SUPFAM" id="SSF49584">
    <property type="entry name" value="Periplasmic chaperone C-domain"/>
    <property type="match status" value="1"/>
</dbReference>
<dbReference type="InterPro" id="IPR016147">
    <property type="entry name" value="Pili_assmbl_chaperone_N"/>
</dbReference>
<keyword evidence="3 6" id="KW-0732">Signal</keyword>
<dbReference type="InterPro" id="IPR008962">
    <property type="entry name" value="PapD-like_sf"/>
</dbReference>
<dbReference type="Proteomes" id="UP000307430">
    <property type="component" value="Unassembled WGS sequence"/>
</dbReference>
<evidence type="ECO:0000313" key="9">
    <source>
        <dbReference type="EMBL" id="TLV19228.1"/>
    </source>
</evidence>
<evidence type="ECO:0000256" key="5">
    <source>
        <dbReference type="ARBA" id="ARBA00023186"/>
    </source>
</evidence>
<name>A0A5R9LJR1_9ENTR</name>
<sequence length="241" mass="27869">MIFFTKLFSVALLLFFCSSTFSATYINFTRLILNENEHDVSFKIENEGDNAVLMQLWTDRGDIMDKPEAIKMPFMILPPIFRLNGHNSRVVRLQLINNQNTLPDNKESLFWLNALEIPQKTNAQEGKAMLQMAFRTRIKIFYRPQSLAQYDVEREIEKIKTLKVHCGNEMCIRIENKSPFHYTLSKITLQSGKEIKNLPSDGIISPFSSLDISLGKLVAVNENIKSFIWIDDYGVERVNLQ</sequence>
<protein>
    <submittedName>
        <fullName evidence="9">Molecular chaperone</fullName>
    </submittedName>
</protein>